<dbReference type="AlphaFoldDB" id="A0AAU9DCK2"/>
<evidence type="ECO:0000256" key="1">
    <source>
        <dbReference type="SAM" id="MobiDB-lite"/>
    </source>
</evidence>
<reference evidence="2 3" key="1">
    <citation type="submission" date="2021-12" db="EMBL/GenBank/DDBJ databases">
        <title>Genome sequencing of bacteria with rrn-lacking chromosome and rrn-plasmid.</title>
        <authorList>
            <person name="Anda M."/>
            <person name="Iwasaki W."/>
        </authorList>
    </citation>
    <scope>NUCLEOTIDE SEQUENCE [LARGE SCALE GENOMIC DNA]</scope>
    <source>
        <strain evidence="2 3">DSM 100852</strain>
    </source>
</reference>
<dbReference type="KEGG" id="fax:FUAX_33180"/>
<name>A0AAU9DCK2_9BACT</name>
<feature type="region of interest" description="Disordered" evidence="1">
    <location>
        <begin position="1"/>
        <end position="35"/>
    </location>
</feature>
<protein>
    <recommendedName>
        <fullName evidence="4">DUF3164 family protein</fullName>
    </recommendedName>
</protein>
<dbReference type="EMBL" id="AP025314">
    <property type="protein sequence ID" value="BDD10886.1"/>
    <property type="molecule type" value="Genomic_DNA"/>
</dbReference>
<evidence type="ECO:0008006" key="4">
    <source>
        <dbReference type="Google" id="ProtNLM"/>
    </source>
</evidence>
<dbReference type="Proteomes" id="UP001348817">
    <property type="component" value="Chromosome"/>
</dbReference>
<dbReference type="InterPro" id="IPR021505">
    <property type="entry name" value="Phage_B3_Orf6"/>
</dbReference>
<proteinExistence type="predicted"/>
<feature type="compositionally biased region" description="Basic and acidic residues" evidence="1">
    <location>
        <begin position="12"/>
        <end position="35"/>
    </location>
</feature>
<dbReference type="RefSeq" id="WP_338392413.1">
    <property type="nucleotide sequence ID" value="NZ_AP025314.1"/>
</dbReference>
<dbReference type="Pfam" id="PF11363">
    <property type="entry name" value="DUF3164"/>
    <property type="match status" value="1"/>
</dbReference>
<keyword evidence="3" id="KW-1185">Reference proteome</keyword>
<evidence type="ECO:0000313" key="2">
    <source>
        <dbReference type="EMBL" id="BDD10886.1"/>
    </source>
</evidence>
<sequence>MEKMDLSAMSAEELRTALAEREKAENREREKREKSWREVKDAFVTKAVGTMLEISGMMRDFKGEAVSNGNALHKEMYEVFGKKEKEGLKQFSLVTEDGMMKLVIDRQERQELDETATVAIETIKEVFRAKFEVRNKTMYNILDGILVKNKKGDYDERLVAKLRKFEGEVDDREFSEALDRLSKSYNTVGSSTYMRAYVWDKERERWDDVPMAFSRF</sequence>
<accession>A0AAU9DCK2</accession>
<gene>
    <name evidence="2" type="ORF">FUAX_33180</name>
</gene>
<organism evidence="2 3">
    <name type="scientific">Fulvitalea axinellae</name>
    <dbReference type="NCBI Taxonomy" id="1182444"/>
    <lineage>
        <taxon>Bacteria</taxon>
        <taxon>Pseudomonadati</taxon>
        <taxon>Bacteroidota</taxon>
        <taxon>Cytophagia</taxon>
        <taxon>Cytophagales</taxon>
        <taxon>Persicobacteraceae</taxon>
        <taxon>Fulvitalea</taxon>
    </lineage>
</organism>
<evidence type="ECO:0000313" key="3">
    <source>
        <dbReference type="Proteomes" id="UP001348817"/>
    </source>
</evidence>